<proteinExistence type="inferred from homology"/>
<evidence type="ECO:0000256" key="4">
    <source>
        <dbReference type="ARBA" id="ARBA00022475"/>
    </source>
</evidence>
<comment type="subcellular location">
    <subcellularLocation>
        <location evidence="1">Cell inner membrane</location>
        <topology evidence="1">Single-pass membrane protein</topology>
    </subcellularLocation>
</comment>
<dbReference type="AlphaFoldDB" id="A0A380QNP7"/>
<keyword evidence="12" id="KW-1185">Reference proteome</keyword>
<evidence type="ECO:0000256" key="7">
    <source>
        <dbReference type="ARBA" id="ARBA00022927"/>
    </source>
</evidence>
<evidence type="ECO:0000256" key="6">
    <source>
        <dbReference type="ARBA" id="ARBA00022692"/>
    </source>
</evidence>
<protein>
    <submittedName>
        <fullName evidence="11">Putative general secretion pathway protein M</fullName>
    </submittedName>
</protein>
<sequence length="165" mass="18712">MMTKIKLHWQTYSKREQWIFSLGGLVLLGLILIRGILAPLNHYQQQSELNLQQAKRDFATLLQQQERIVRLQAQHPLRSDVPADRAVHESARQQNLTIALQKAGANRAVLAPFTLPFPQLLSWLELLERKYGLQASQLKLAVDAQNPNAVHITSLVLQRAEAAIL</sequence>
<name>A0A380QNP7_YERRU</name>
<comment type="similarity">
    <text evidence="2">Belongs to the GSP M family.</text>
</comment>
<reference evidence="11 12" key="1">
    <citation type="submission" date="2018-06" db="EMBL/GenBank/DDBJ databases">
        <authorList>
            <consortium name="Pathogen Informatics"/>
            <person name="Doyle S."/>
        </authorList>
    </citation>
    <scope>NUCLEOTIDE SEQUENCE [LARGE SCALE GENOMIC DNA]</scope>
    <source>
        <strain evidence="11 12">NCTC10476</strain>
    </source>
</reference>
<accession>A0A380QNP7</accession>
<gene>
    <name evidence="11" type="primary">yst1M</name>
    <name evidence="11" type="ORF">NCTC10476_01319</name>
</gene>
<evidence type="ECO:0000256" key="3">
    <source>
        <dbReference type="ARBA" id="ARBA00022448"/>
    </source>
</evidence>
<dbReference type="SUPFAM" id="SSF103054">
    <property type="entry name" value="General secretion pathway protein M, EpsM"/>
    <property type="match status" value="1"/>
</dbReference>
<dbReference type="Gene3D" id="3.30.1360.100">
    <property type="entry name" value="General secretion pathway protein M, EpsM"/>
    <property type="match status" value="1"/>
</dbReference>
<evidence type="ECO:0000256" key="9">
    <source>
        <dbReference type="ARBA" id="ARBA00023136"/>
    </source>
</evidence>
<dbReference type="GO" id="GO:0015627">
    <property type="term" value="C:type II protein secretion system complex"/>
    <property type="evidence" value="ECO:0007669"/>
    <property type="project" value="InterPro"/>
</dbReference>
<keyword evidence="5" id="KW-0997">Cell inner membrane</keyword>
<keyword evidence="6 10" id="KW-0812">Transmembrane</keyword>
<organism evidence="11 12">
    <name type="scientific">Yersinia ruckeri</name>
    <dbReference type="NCBI Taxonomy" id="29486"/>
    <lineage>
        <taxon>Bacteria</taxon>
        <taxon>Pseudomonadati</taxon>
        <taxon>Pseudomonadota</taxon>
        <taxon>Gammaproteobacteria</taxon>
        <taxon>Enterobacterales</taxon>
        <taxon>Yersiniaceae</taxon>
        <taxon>Yersinia</taxon>
    </lineage>
</organism>
<dbReference type="Pfam" id="PF04612">
    <property type="entry name" value="T2SSM"/>
    <property type="match status" value="1"/>
</dbReference>
<keyword evidence="8 10" id="KW-1133">Transmembrane helix</keyword>
<keyword evidence="7" id="KW-0653">Protein transport</keyword>
<feature type="transmembrane region" description="Helical" evidence="10">
    <location>
        <begin position="20"/>
        <end position="40"/>
    </location>
</feature>
<evidence type="ECO:0000313" key="11">
    <source>
        <dbReference type="EMBL" id="SUQ00046.1"/>
    </source>
</evidence>
<keyword evidence="9 10" id="KW-0472">Membrane</keyword>
<dbReference type="InterPro" id="IPR007690">
    <property type="entry name" value="T2SS_GspM"/>
</dbReference>
<dbReference type="GO" id="GO:0015628">
    <property type="term" value="P:protein secretion by the type II secretion system"/>
    <property type="evidence" value="ECO:0007669"/>
    <property type="project" value="InterPro"/>
</dbReference>
<dbReference type="GeneID" id="66878542"/>
<keyword evidence="3" id="KW-0813">Transport</keyword>
<evidence type="ECO:0000256" key="2">
    <source>
        <dbReference type="ARBA" id="ARBA00010637"/>
    </source>
</evidence>
<dbReference type="STRING" id="29486.UGYR_13835"/>
<evidence type="ECO:0000256" key="10">
    <source>
        <dbReference type="SAM" id="Phobius"/>
    </source>
</evidence>
<dbReference type="EMBL" id="UHJG01000001">
    <property type="protein sequence ID" value="SUQ00046.1"/>
    <property type="molecule type" value="Genomic_DNA"/>
</dbReference>
<evidence type="ECO:0000313" key="12">
    <source>
        <dbReference type="Proteomes" id="UP000255169"/>
    </source>
</evidence>
<evidence type="ECO:0000256" key="8">
    <source>
        <dbReference type="ARBA" id="ARBA00022989"/>
    </source>
</evidence>
<evidence type="ECO:0000256" key="5">
    <source>
        <dbReference type="ARBA" id="ARBA00022519"/>
    </source>
</evidence>
<dbReference type="Proteomes" id="UP000255169">
    <property type="component" value="Unassembled WGS sequence"/>
</dbReference>
<evidence type="ECO:0000256" key="1">
    <source>
        <dbReference type="ARBA" id="ARBA00004377"/>
    </source>
</evidence>
<keyword evidence="4" id="KW-1003">Cell membrane</keyword>
<dbReference type="GO" id="GO:0005886">
    <property type="term" value="C:plasma membrane"/>
    <property type="evidence" value="ECO:0007669"/>
    <property type="project" value="UniProtKB-SubCell"/>
</dbReference>
<dbReference type="RefSeq" id="WP_230596562.1">
    <property type="nucleotide sequence ID" value="NZ_CABIHR010000012.1"/>
</dbReference>
<dbReference type="InterPro" id="IPR023229">
    <property type="entry name" value="T2SS_M_periplasmic_sf"/>
</dbReference>